<dbReference type="SUPFAM" id="SSF81383">
    <property type="entry name" value="F-box domain"/>
    <property type="match status" value="1"/>
</dbReference>
<dbReference type="Proteomes" id="UP000256964">
    <property type="component" value="Unassembled WGS sequence"/>
</dbReference>
<evidence type="ECO:0000313" key="3">
    <source>
        <dbReference type="Proteomes" id="UP000256964"/>
    </source>
</evidence>
<dbReference type="SMART" id="SM00256">
    <property type="entry name" value="FBOX"/>
    <property type="match status" value="1"/>
</dbReference>
<dbReference type="InterPro" id="IPR001810">
    <property type="entry name" value="F-box_dom"/>
</dbReference>
<reference evidence="2 3" key="1">
    <citation type="journal article" date="2018" name="Biotechnol. Biofuels">
        <title>Integrative visual omics of the white-rot fungus Polyporus brumalis exposes the biotechnological potential of its oxidative enzymes for delignifying raw plant biomass.</title>
        <authorList>
            <person name="Miyauchi S."/>
            <person name="Rancon A."/>
            <person name="Drula E."/>
            <person name="Hage H."/>
            <person name="Chaduli D."/>
            <person name="Favel A."/>
            <person name="Grisel S."/>
            <person name="Henrissat B."/>
            <person name="Herpoel-Gimbert I."/>
            <person name="Ruiz-Duenas F.J."/>
            <person name="Chevret D."/>
            <person name="Hainaut M."/>
            <person name="Lin J."/>
            <person name="Wang M."/>
            <person name="Pangilinan J."/>
            <person name="Lipzen A."/>
            <person name="Lesage-Meessen L."/>
            <person name="Navarro D."/>
            <person name="Riley R."/>
            <person name="Grigoriev I.V."/>
            <person name="Zhou S."/>
            <person name="Raouche S."/>
            <person name="Rosso M.N."/>
        </authorList>
    </citation>
    <scope>NUCLEOTIDE SEQUENCE [LARGE SCALE GENOMIC DNA]</scope>
    <source>
        <strain evidence="2 3">BRFM 1820</strain>
    </source>
</reference>
<proteinExistence type="predicted"/>
<protein>
    <recommendedName>
        <fullName evidence="1">F-box domain-containing protein</fullName>
    </recommendedName>
</protein>
<dbReference type="EMBL" id="KZ857413">
    <property type="protein sequence ID" value="RDX48130.1"/>
    <property type="molecule type" value="Genomic_DNA"/>
</dbReference>
<gene>
    <name evidence="2" type="ORF">OH76DRAFT_676854</name>
</gene>
<sequence>MTALCHQTSALLHVPDEIILDVLQYLDLHEVLGLRKTCQRLNALTRDHHAWLVMLHAQKRYAPLPPHLQDPSYWTHLSSGELETVVCRLHEIHLTWLIRRSTYFLPGHDESCVLDPLFSNDDSARTIYSVEIFLDRWLLCIFHEKLVEIWDLDSAVRSPHQPVLCRRQRVRGAGSFSSAITHLNRLDNILTIAVSW</sequence>
<dbReference type="PROSITE" id="PS50181">
    <property type="entry name" value="FBOX"/>
    <property type="match status" value="1"/>
</dbReference>
<keyword evidence="3" id="KW-1185">Reference proteome</keyword>
<evidence type="ECO:0000313" key="2">
    <source>
        <dbReference type="EMBL" id="RDX48130.1"/>
    </source>
</evidence>
<organism evidence="2 3">
    <name type="scientific">Lentinus brumalis</name>
    <dbReference type="NCBI Taxonomy" id="2498619"/>
    <lineage>
        <taxon>Eukaryota</taxon>
        <taxon>Fungi</taxon>
        <taxon>Dikarya</taxon>
        <taxon>Basidiomycota</taxon>
        <taxon>Agaricomycotina</taxon>
        <taxon>Agaricomycetes</taxon>
        <taxon>Polyporales</taxon>
        <taxon>Polyporaceae</taxon>
        <taxon>Lentinus</taxon>
    </lineage>
</organism>
<feature type="domain" description="F-box" evidence="1">
    <location>
        <begin position="8"/>
        <end position="54"/>
    </location>
</feature>
<accession>A0A371D6J5</accession>
<name>A0A371D6J5_9APHY</name>
<dbReference type="InterPro" id="IPR036047">
    <property type="entry name" value="F-box-like_dom_sf"/>
</dbReference>
<dbReference type="AlphaFoldDB" id="A0A371D6J5"/>
<evidence type="ECO:0000259" key="1">
    <source>
        <dbReference type="PROSITE" id="PS50181"/>
    </source>
</evidence>
<dbReference type="OrthoDB" id="3211970at2759"/>
<dbReference type="Gene3D" id="1.20.1280.50">
    <property type="match status" value="1"/>
</dbReference>
<dbReference type="Pfam" id="PF12937">
    <property type="entry name" value="F-box-like"/>
    <property type="match status" value="1"/>
</dbReference>